<keyword evidence="4 5" id="KW-0732">Signal</keyword>
<evidence type="ECO:0000256" key="5">
    <source>
        <dbReference type="SAM" id="SignalP"/>
    </source>
</evidence>
<dbReference type="Gene3D" id="3.40.50.2300">
    <property type="match status" value="2"/>
</dbReference>
<dbReference type="InterPro" id="IPR028082">
    <property type="entry name" value="Peripla_BP_I"/>
</dbReference>
<evidence type="ECO:0000256" key="4">
    <source>
        <dbReference type="ARBA" id="ARBA00022729"/>
    </source>
</evidence>
<evidence type="ECO:0000256" key="3">
    <source>
        <dbReference type="ARBA" id="ARBA00022181"/>
    </source>
</evidence>
<dbReference type="GO" id="GO:0030246">
    <property type="term" value="F:carbohydrate binding"/>
    <property type="evidence" value="ECO:0007669"/>
    <property type="project" value="UniProtKB-ARBA"/>
</dbReference>
<evidence type="ECO:0000256" key="1">
    <source>
        <dbReference type="ARBA" id="ARBA00004196"/>
    </source>
</evidence>
<feature type="signal peptide" evidence="5">
    <location>
        <begin position="1"/>
        <end position="20"/>
    </location>
</feature>
<evidence type="ECO:0000313" key="8">
    <source>
        <dbReference type="Proteomes" id="UP000073601"/>
    </source>
</evidence>
<dbReference type="NCBIfam" id="NF008185">
    <property type="entry name" value="PRK10936.1"/>
    <property type="match status" value="1"/>
</dbReference>
<organism evidence="7 8">
    <name type="scientific">Grimontia marina</name>
    <dbReference type="NCBI Taxonomy" id="646534"/>
    <lineage>
        <taxon>Bacteria</taxon>
        <taxon>Pseudomonadati</taxon>
        <taxon>Pseudomonadota</taxon>
        <taxon>Gammaproteobacteria</taxon>
        <taxon>Vibrionales</taxon>
        <taxon>Vibrionaceae</taxon>
        <taxon>Grimontia</taxon>
    </lineage>
</organism>
<feature type="domain" description="Periplasmic binding protein" evidence="6">
    <location>
        <begin position="65"/>
        <end position="321"/>
    </location>
</feature>
<accession>A0A128FG55</accession>
<dbReference type="RefSeq" id="WP_062713143.1">
    <property type="nucleotide sequence ID" value="NZ_CAWRCI010000043.1"/>
</dbReference>
<keyword evidence="8" id="KW-1185">Reference proteome</keyword>
<evidence type="ECO:0000256" key="2">
    <source>
        <dbReference type="ARBA" id="ARBA00007639"/>
    </source>
</evidence>
<reference evidence="8" key="1">
    <citation type="submission" date="2016-02" db="EMBL/GenBank/DDBJ databases">
        <authorList>
            <person name="Rodrigo-Torres Lidia"/>
            <person name="Arahal R.David."/>
        </authorList>
    </citation>
    <scope>NUCLEOTIDE SEQUENCE [LARGE SCALE GENOMIC DNA]</scope>
    <source>
        <strain evidence="8">CECT 8713</strain>
    </source>
</reference>
<dbReference type="Proteomes" id="UP000073601">
    <property type="component" value="Unassembled WGS sequence"/>
</dbReference>
<comment type="similarity">
    <text evidence="2">Belongs to the bacterial solute-binding protein 2 family.</text>
</comment>
<proteinExistence type="inferred from homology"/>
<evidence type="ECO:0000259" key="6">
    <source>
        <dbReference type="Pfam" id="PF13407"/>
    </source>
</evidence>
<evidence type="ECO:0000313" key="7">
    <source>
        <dbReference type="EMBL" id="CZF85783.1"/>
    </source>
</evidence>
<protein>
    <recommendedName>
        <fullName evidence="3">Autoinducer 2-binding periplasmic protein LuxP</fullName>
    </recommendedName>
</protein>
<dbReference type="OrthoDB" id="9773673at2"/>
<dbReference type="GO" id="GO:0030313">
    <property type="term" value="C:cell envelope"/>
    <property type="evidence" value="ECO:0007669"/>
    <property type="project" value="UniProtKB-SubCell"/>
</dbReference>
<dbReference type="EMBL" id="FIZY01000043">
    <property type="protein sequence ID" value="CZF85783.1"/>
    <property type="molecule type" value="Genomic_DNA"/>
</dbReference>
<dbReference type="SUPFAM" id="SSF53822">
    <property type="entry name" value="Periplasmic binding protein-like I"/>
    <property type="match status" value="1"/>
</dbReference>
<sequence length="362" mass="38903">MNGKPSAVPWLTLVGAMALAQSNAANSENWYPYTVDVWTTPFDMSSARKVMQYQPVEKASKAWDICVSFPHLKDAYWTAVNYGVVDEAKRAGVGMQLVEAGGYTNLNTQLSQIEDCVASGADAVIVGAISYDGLNNLVKNITQSGVPVIDIVNGMSSPDISAKSLVSFGEMGAKTGQYLAERHQNDKDKVKVGWFPGPPGAGWVEAGNKGFQSAVEGSNIDVVETKYGDTGKEVQLKLVEDTLEAHPDLDYIVGTAVTAEAATSLLRARGLTDQIGVLSYYFTPGVHQGIKRNLIVAAPTDSAVIQGRVAIDQAIRILEGKPYTKHVGPQLYVIDDTNINSFDRNSSLAPANFKPTFTVKPQ</sequence>
<name>A0A128FG55_9GAMM</name>
<dbReference type="Pfam" id="PF13407">
    <property type="entry name" value="Peripla_BP_4"/>
    <property type="match status" value="1"/>
</dbReference>
<dbReference type="CDD" id="cd06306">
    <property type="entry name" value="PBP1_TorT-like"/>
    <property type="match status" value="1"/>
</dbReference>
<feature type="chain" id="PRO_5007282406" description="Autoinducer 2-binding periplasmic protein LuxP" evidence="5">
    <location>
        <begin position="21"/>
        <end position="362"/>
    </location>
</feature>
<dbReference type="PANTHER" id="PTHR46847">
    <property type="entry name" value="D-ALLOSE-BINDING PERIPLASMIC PROTEIN-RELATED"/>
    <property type="match status" value="1"/>
</dbReference>
<dbReference type="AlphaFoldDB" id="A0A128FG55"/>
<dbReference type="InterPro" id="IPR025997">
    <property type="entry name" value="SBP_2_dom"/>
</dbReference>
<dbReference type="GO" id="GO:0055085">
    <property type="term" value="P:transmembrane transport"/>
    <property type="evidence" value="ECO:0007669"/>
    <property type="project" value="UniProtKB-ARBA"/>
</dbReference>
<comment type="subcellular location">
    <subcellularLocation>
        <location evidence="1">Cell envelope</location>
    </subcellularLocation>
</comment>
<gene>
    <name evidence="7" type="primary">torT</name>
    <name evidence="7" type="ORF">GMA8713_03816</name>
</gene>
<dbReference type="PANTHER" id="PTHR46847:SF1">
    <property type="entry name" value="D-ALLOSE-BINDING PERIPLASMIC PROTEIN-RELATED"/>
    <property type="match status" value="1"/>
</dbReference>